<dbReference type="Proteomes" id="UP001634007">
    <property type="component" value="Unassembled WGS sequence"/>
</dbReference>
<evidence type="ECO:0000313" key="3">
    <source>
        <dbReference type="Proteomes" id="UP001634007"/>
    </source>
</evidence>
<evidence type="ECO:0008006" key="4">
    <source>
        <dbReference type="Google" id="ProtNLM"/>
    </source>
</evidence>
<sequence length="208" mass="23590">MEHNMPLAAKKIWSIVYAVFFMLRKEVSKRKIMTDLNMMMKRGKTAGKAIGNLMFSHHHHASASGRRSHDSHSSSSSSGPLEYEFSCNNSPAFPHNYPNLHANKRRCCNQLNHHLHNLFTCVHPPQTSDDEIVGAFDLDMVIEMLNNQREVVEASPMLPGFGRTPLVRPLRITDSPFPLNGEEDGDEGVDKAAGEFIENFYKELRQQK</sequence>
<dbReference type="Pfam" id="PF05553">
    <property type="entry name" value="DUF761"/>
    <property type="match status" value="1"/>
</dbReference>
<evidence type="ECO:0000313" key="2">
    <source>
        <dbReference type="EMBL" id="KAL3735900.1"/>
    </source>
</evidence>
<dbReference type="PANTHER" id="PTHR33265:SF26">
    <property type="entry name" value="OS06G0554600 PROTEIN"/>
    <property type="match status" value="1"/>
</dbReference>
<comment type="caution">
    <text evidence="2">The sequence shown here is derived from an EMBL/GenBank/DDBJ whole genome shotgun (WGS) entry which is preliminary data.</text>
</comment>
<dbReference type="InterPro" id="IPR008480">
    <property type="entry name" value="DUF761_pln"/>
</dbReference>
<dbReference type="EMBL" id="JBJKBG010000006">
    <property type="protein sequence ID" value="KAL3735900.1"/>
    <property type="molecule type" value="Genomic_DNA"/>
</dbReference>
<keyword evidence="3" id="KW-1185">Reference proteome</keyword>
<dbReference type="AlphaFoldDB" id="A0ABD3KJK3"/>
<reference evidence="2 3" key="1">
    <citation type="submission" date="2024-11" db="EMBL/GenBank/DDBJ databases">
        <title>Chromosome-level genome assembly of Eucalyptus globulus Labill. provides insights into its genome evolution.</title>
        <authorList>
            <person name="Li X."/>
        </authorList>
    </citation>
    <scope>NUCLEOTIDE SEQUENCE [LARGE SCALE GENOMIC DNA]</scope>
    <source>
        <strain evidence="2">CL2024</strain>
        <tissue evidence="2">Fresh tender leaves</tissue>
    </source>
</reference>
<accession>A0ABD3KJK3</accession>
<organism evidence="2 3">
    <name type="scientific">Eucalyptus globulus</name>
    <name type="common">Tasmanian blue gum</name>
    <dbReference type="NCBI Taxonomy" id="34317"/>
    <lineage>
        <taxon>Eukaryota</taxon>
        <taxon>Viridiplantae</taxon>
        <taxon>Streptophyta</taxon>
        <taxon>Embryophyta</taxon>
        <taxon>Tracheophyta</taxon>
        <taxon>Spermatophyta</taxon>
        <taxon>Magnoliopsida</taxon>
        <taxon>eudicotyledons</taxon>
        <taxon>Gunneridae</taxon>
        <taxon>Pentapetalae</taxon>
        <taxon>rosids</taxon>
        <taxon>malvids</taxon>
        <taxon>Myrtales</taxon>
        <taxon>Myrtaceae</taxon>
        <taxon>Myrtoideae</taxon>
        <taxon>Eucalypteae</taxon>
        <taxon>Eucalyptus</taxon>
    </lineage>
</organism>
<evidence type="ECO:0000256" key="1">
    <source>
        <dbReference type="SAM" id="MobiDB-lite"/>
    </source>
</evidence>
<feature type="region of interest" description="Disordered" evidence="1">
    <location>
        <begin position="60"/>
        <end position="81"/>
    </location>
</feature>
<name>A0ABD3KJK3_EUCGL</name>
<proteinExistence type="predicted"/>
<gene>
    <name evidence="2" type="ORF">ACJRO7_024944</name>
</gene>
<dbReference type="PANTHER" id="PTHR33265">
    <property type="entry name" value="AVR9/CF-9 RAPIDLY ELICITED PROTEIN-RELATED"/>
    <property type="match status" value="1"/>
</dbReference>
<protein>
    <recommendedName>
        <fullName evidence="4">Avr9/Cf-9 rapidly elicited protein</fullName>
    </recommendedName>
</protein>